<evidence type="ECO:0000259" key="1">
    <source>
        <dbReference type="Pfam" id="PF07486"/>
    </source>
</evidence>
<dbReference type="InterPro" id="IPR011105">
    <property type="entry name" value="Cell_wall_hydrolase_SleB"/>
</dbReference>
<feature type="domain" description="Cell wall hydrolase SleB" evidence="1">
    <location>
        <begin position="57"/>
        <end position="158"/>
    </location>
</feature>
<sequence length="170" mass="18378">MHILIATCSIVGAILYFTATPQVVDRSVSGKVTSASTSKKSSAQCLAENIYYEAGVESTSGKYAVAQVTMNRLKSGRWGNSVCSVVYSYKQFSWTLNAGREQPSGAAWRESQKIAKQVLAGKQVNGLTTALYYHAGYVSPVWKKKSAKIAKIGQHIFYSAAKIQNTPKGA</sequence>
<dbReference type="EMBL" id="LR796237">
    <property type="protein sequence ID" value="CAB4129793.1"/>
    <property type="molecule type" value="Genomic_DNA"/>
</dbReference>
<reference evidence="2" key="1">
    <citation type="submission" date="2020-04" db="EMBL/GenBank/DDBJ databases">
        <authorList>
            <person name="Chiriac C."/>
            <person name="Salcher M."/>
            <person name="Ghai R."/>
            <person name="Kavagutti S V."/>
        </authorList>
    </citation>
    <scope>NUCLEOTIDE SEQUENCE</scope>
</reference>
<dbReference type="Gene3D" id="1.10.10.2520">
    <property type="entry name" value="Cell wall hydrolase SleB, domain 1"/>
    <property type="match status" value="1"/>
</dbReference>
<accession>A0A6J5L8Z1</accession>
<dbReference type="InterPro" id="IPR042047">
    <property type="entry name" value="SleB_dom1"/>
</dbReference>
<proteinExistence type="predicted"/>
<name>A0A6J5L8Z1_9CAUD</name>
<dbReference type="Pfam" id="PF07486">
    <property type="entry name" value="Hydrolase_2"/>
    <property type="match status" value="1"/>
</dbReference>
<dbReference type="GO" id="GO:0016787">
    <property type="term" value="F:hydrolase activity"/>
    <property type="evidence" value="ECO:0007669"/>
    <property type="project" value="InterPro"/>
</dbReference>
<protein>
    <submittedName>
        <fullName evidence="2">SleB Cell wall hydrolyses involved in spore germination</fullName>
    </submittedName>
</protein>
<evidence type="ECO:0000313" key="2">
    <source>
        <dbReference type="EMBL" id="CAB4129793.1"/>
    </source>
</evidence>
<gene>
    <name evidence="2" type="ORF">UFOVP116_117</name>
</gene>
<organism evidence="2">
    <name type="scientific">uncultured Caudovirales phage</name>
    <dbReference type="NCBI Taxonomy" id="2100421"/>
    <lineage>
        <taxon>Viruses</taxon>
        <taxon>Duplodnaviria</taxon>
        <taxon>Heunggongvirae</taxon>
        <taxon>Uroviricota</taxon>
        <taxon>Caudoviricetes</taxon>
        <taxon>Peduoviridae</taxon>
        <taxon>Maltschvirus</taxon>
        <taxon>Maltschvirus maltsch</taxon>
    </lineage>
</organism>